<dbReference type="InterPro" id="IPR036942">
    <property type="entry name" value="Beta-barrel_TonB_sf"/>
</dbReference>
<dbReference type="Gene3D" id="2.40.170.20">
    <property type="entry name" value="TonB-dependent receptor, beta-barrel domain"/>
    <property type="match status" value="1"/>
</dbReference>
<dbReference type="SUPFAM" id="SSF56935">
    <property type="entry name" value="Porins"/>
    <property type="match status" value="1"/>
</dbReference>
<comment type="subcellular location">
    <subcellularLocation>
        <location evidence="1">Cell outer membrane</location>
    </subcellularLocation>
</comment>
<reference evidence="6 7" key="1">
    <citation type="journal article" date="2014" name="Genome Announc.">
        <title>Draft Genome Sequence of Marine Flavobacterium Jejuia pallidilutea Strain 11shimoA1 and Pigmentation Mutants.</title>
        <authorList>
            <person name="Takatani N."/>
            <person name="Nakanishi M."/>
            <person name="Meirelles P."/>
            <person name="Mino S."/>
            <person name="Suda W."/>
            <person name="Oshima K."/>
            <person name="Hattori M."/>
            <person name="Ohkuma M."/>
            <person name="Hosokawa M."/>
            <person name="Miyashita K."/>
            <person name="Thompson F.L."/>
            <person name="Niwa A."/>
            <person name="Sawabe T."/>
            <person name="Sawabe T."/>
        </authorList>
    </citation>
    <scope>NUCLEOTIDE SEQUENCE [LARGE SCALE GENOMIC DNA]</scope>
    <source>
        <strain evidence="7">JCM19302</strain>
    </source>
</reference>
<sequence length="853" mass="97721">MRSDNFAKKTCRMIMLRNITFIIFYCITSVLIAQNVKQKEVTITGQVLDKETKQPLEYATIAFFNKSLNKIETGGITDGNGNFSIPINTGVYDISIEYISFKTIKLLNRNITKSENIGVFSLELDTETLDAVEIVAEKTTVDIRLDKKIYNIGKDLTTAGGTVSDALNNVPSVSVDVEGGISLRGNENVRILINGKPSALAGFGDSNILSQLPADAIERVEVITSPSARYDAEGTAGILNIILRKKEILGFNGALNLTAGQPDNVGLSANLNFRTEKFNIFSNIGYRYFDAPRTNYTDITYFDRVVDGTTISPEYQRIIEDEDVTRLNRNYNANVGVEYFLSEKTSITGSLFYRYGEDADLSKNNSDRFNNEAIVERTLRNERQNEEDNSYQISLNYITKFNDDGHELTADFQYENDAENQRLNIDETYVFTDKTDPDPFQNERVFATEDQTEYLIQADYVLPIGENARFEAGYRGRFENEITDYNLEQENLQDNTFFVNDTISNVFDYTQNVNAFYTQYGTKFGKFSFLLGLRLENTQLKGKIDSRLTDEELEEAFGFPIETDFDNNFLGLFPTLNIIYNLRPEDSDIEESITFGYNRRINRPRGWFLNPFPSRSSRTNVFQGNPNLDPAFASTFDLGYLKRLDKITLTTSIYYQYETGAFERIRENTGQQTSDGIDIIRRIPVNLSTNERTGGEFGILYNPNDWLRLNSSFNIFQFKTKGQFNGVDYGANNLSWFTRFSGKVTLPYAIDWQTNAYYIGPRQNAQNKTKGLFSMDVAFSKEVFKDKATLSLNVRDVFNSRILRRTTETESFFSNNESQWRVRQINLLLLYRFNQQKKRSRSDFEDNEFNEEG</sequence>
<evidence type="ECO:0000313" key="6">
    <source>
        <dbReference type="EMBL" id="GAL70702.1"/>
    </source>
</evidence>
<evidence type="ECO:0000313" key="7">
    <source>
        <dbReference type="Proteomes" id="UP000029646"/>
    </source>
</evidence>
<keyword evidence="6" id="KW-0675">Receptor</keyword>
<dbReference type="Proteomes" id="UP000029646">
    <property type="component" value="Unassembled WGS sequence"/>
</dbReference>
<keyword evidence="2" id="KW-0472">Membrane</keyword>
<comment type="caution">
    <text evidence="6">The sequence shown here is derived from an EMBL/GenBank/DDBJ whole genome shotgun (WGS) entry which is preliminary data.</text>
</comment>
<feature type="domain" description="Outer membrane protein beta-barrel" evidence="5">
    <location>
        <begin position="400"/>
        <end position="829"/>
    </location>
</feature>
<dbReference type="GO" id="GO:0009279">
    <property type="term" value="C:cell outer membrane"/>
    <property type="evidence" value="ECO:0007669"/>
    <property type="project" value="UniProtKB-SubCell"/>
</dbReference>
<dbReference type="Pfam" id="PF14905">
    <property type="entry name" value="OMP_b-brl_3"/>
    <property type="match status" value="1"/>
</dbReference>
<dbReference type="SUPFAM" id="SSF49464">
    <property type="entry name" value="Carboxypeptidase regulatory domain-like"/>
    <property type="match status" value="1"/>
</dbReference>
<evidence type="ECO:0000259" key="4">
    <source>
        <dbReference type="Pfam" id="PF07715"/>
    </source>
</evidence>
<dbReference type="InterPro" id="IPR012910">
    <property type="entry name" value="Plug_dom"/>
</dbReference>
<dbReference type="PANTHER" id="PTHR40980">
    <property type="entry name" value="PLUG DOMAIN-CONTAINING PROTEIN"/>
    <property type="match status" value="1"/>
</dbReference>
<evidence type="ECO:0000256" key="1">
    <source>
        <dbReference type="ARBA" id="ARBA00004442"/>
    </source>
</evidence>
<dbReference type="Pfam" id="PF07715">
    <property type="entry name" value="Plug"/>
    <property type="match status" value="1"/>
</dbReference>
<dbReference type="InterPro" id="IPR037066">
    <property type="entry name" value="Plug_dom_sf"/>
</dbReference>
<dbReference type="Gene3D" id="2.170.130.10">
    <property type="entry name" value="TonB-dependent receptor, plug domain"/>
    <property type="match status" value="1"/>
</dbReference>
<dbReference type="InterPro" id="IPR041700">
    <property type="entry name" value="OMP_b-brl_3"/>
</dbReference>
<proteinExistence type="predicted"/>
<dbReference type="EMBL" id="BBNS01000007">
    <property type="protein sequence ID" value="GAL70702.1"/>
    <property type="molecule type" value="Genomic_DNA"/>
</dbReference>
<gene>
    <name evidence="6" type="ORF">JCM19302_2424</name>
</gene>
<evidence type="ECO:0000256" key="2">
    <source>
        <dbReference type="ARBA" id="ARBA00023136"/>
    </source>
</evidence>
<protein>
    <submittedName>
        <fullName evidence="6">TonB-dependent receptor putative</fullName>
    </submittedName>
</protein>
<dbReference type="InterPro" id="IPR008969">
    <property type="entry name" value="CarboxyPept-like_regulatory"/>
</dbReference>
<evidence type="ECO:0000259" key="5">
    <source>
        <dbReference type="Pfam" id="PF14905"/>
    </source>
</evidence>
<accession>A0A090WTF9</accession>
<keyword evidence="3" id="KW-0998">Cell outer membrane</keyword>
<dbReference type="AlphaFoldDB" id="A0A090WTF9"/>
<evidence type="ECO:0000256" key="3">
    <source>
        <dbReference type="ARBA" id="ARBA00023237"/>
    </source>
</evidence>
<name>A0A090WTF9_9FLAO</name>
<feature type="domain" description="TonB-dependent receptor plug" evidence="4">
    <location>
        <begin position="160"/>
        <end position="238"/>
    </location>
</feature>
<dbReference type="Gene3D" id="2.60.40.1120">
    <property type="entry name" value="Carboxypeptidase-like, regulatory domain"/>
    <property type="match status" value="1"/>
</dbReference>
<dbReference type="PANTHER" id="PTHR40980:SF4">
    <property type="entry name" value="TONB-DEPENDENT RECEPTOR-LIKE BETA-BARREL DOMAIN-CONTAINING PROTEIN"/>
    <property type="match status" value="1"/>
</dbReference>
<dbReference type="Pfam" id="PF13715">
    <property type="entry name" value="CarbopepD_reg_2"/>
    <property type="match status" value="1"/>
</dbReference>
<organism evidence="6 7">
    <name type="scientific">Jejuia pallidilutea</name>
    <dbReference type="NCBI Taxonomy" id="504487"/>
    <lineage>
        <taxon>Bacteria</taxon>
        <taxon>Pseudomonadati</taxon>
        <taxon>Bacteroidota</taxon>
        <taxon>Flavobacteriia</taxon>
        <taxon>Flavobacteriales</taxon>
        <taxon>Flavobacteriaceae</taxon>
        <taxon>Jejuia</taxon>
    </lineage>
</organism>